<sequence>MLSAPWDGAAAVAPMDWERSISGALSVSVSMLRFALAAFAAIPVGWALGRVPSTTGRHWYSLLTGFFLIFYPFGWEVLHVVAVSLLTYATMRVAPQSCGFWGWWINFPYVIALHVMNASGESWQAGDMDITGAMMIVMLKNISIAVCRQDGTSSQ</sequence>
<dbReference type="GO" id="GO:0019432">
    <property type="term" value="P:triglyceride biosynthetic process"/>
    <property type="evidence" value="ECO:0007669"/>
    <property type="project" value="TreeGrafter"/>
</dbReference>
<keyword evidence="1" id="KW-0472">Membrane</keyword>
<proteinExistence type="predicted"/>
<feature type="non-terminal residue" evidence="2">
    <location>
        <position position="155"/>
    </location>
</feature>
<reference evidence="2" key="1">
    <citation type="submission" date="2020-12" db="EMBL/GenBank/DDBJ databases">
        <authorList>
            <person name="Iha C."/>
        </authorList>
    </citation>
    <scope>NUCLEOTIDE SEQUENCE</scope>
</reference>
<feature type="transmembrane region" description="Helical" evidence="1">
    <location>
        <begin position="60"/>
        <end position="88"/>
    </location>
</feature>
<keyword evidence="1" id="KW-0812">Transmembrane</keyword>
<dbReference type="GO" id="GO:0016020">
    <property type="term" value="C:membrane"/>
    <property type="evidence" value="ECO:0007669"/>
    <property type="project" value="TreeGrafter"/>
</dbReference>
<dbReference type="EMBL" id="CAJHUC010000613">
    <property type="protein sequence ID" value="CAD7697154.1"/>
    <property type="molecule type" value="Genomic_DNA"/>
</dbReference>
<evidence type="ECO:0000256" key="1">
    <source>
        <dbReference type="SAM" id="Phobius"/>
    </source>
</evidence>
<feature type="transmembrane region" description="Helical" evidence="1">
    <location>
        <begin position="100"/>
        <end position="118"/>
    </location>
</feature>
<comment type="caution">
    <text evidence="2">The sequence shown here is derived from an EMBL/GenBank/DDBJ whole genome shotgun (WGS) entry which is preliminary data.</text>
</comment>
<feature type="transmembrane region" description="Helical" evidence="1">
    <location>
        <begin position="24"/>
        <end position="48"/>
    </location>
</feature>
<dbReference type="GO" id="GO:0008654">
    <property type="term" value="P:phospholipid biosynthetic process"/>
    <property type="evidence" value="ECO:0007669"/>
    <property type="project" value="TreeGrafter"/>
</dbReference>
<protein>
    <submittedName>
        <fullName evidence="2">Uncharacterized protein</fullName>
    </submittedName>
</protein>
<gene>
    <name evidence="2" type="ORF">OSTQU699_LOCUS2515</name>
</gene>
<dbReference type="GO" id="GO:0030258">
    <property type="term" value="P:lipid modification"/>
    <property type="evidence" value="ECO:0007669"/>
    <property type="project" value="TreeGrafter"/>
</dbReference>
<keyword evidence="3" id="KW-1185">Reference proteome</keyword>
<dbReference type="AlphaFoldDB" id="A0A8S1IPV1"/>
<keyword evidence="1" id="KW-1133">Transmembrane helix</keyword>
<dbReference type="InterPro" id="IPR049941">
    <property type="entry name" value="LPLAT_7/PORCN-like"/>
</dbReference>
<dbReference type="GO" id="GO:0016746">
    <property type="term" value="F:acyltransferase activity"/>
    <property type="evidence" value="ECO:0007669"/>
    <property type="project" value="TreeGrafter"/>
</dbReference>
<name>A0A8S1IPV1_9CHLO</name>
<accession>A0A8S1IPV1</accession>
<dbReference type="PANTHER" id="PTHR13906:SF4">
    <property type="entry name" value="LYSOPHOSPHOLIPID ACYLTRANSFERASE 6"/>
    <property type="match status" value="1"/>
</dbReference>
<dbReference type="Proteomes" id="UP000708148">
    <property type="component" value="Unassembled WGS sequence"/>
</dbReference>
<organism evidence="2 3">
    <name type="scientific">Ostreobium quekettii</name>
    <dbReference type="NCBI Taxonomy" id="121088"/>
    <lineage>
        <taxon>Eukaryota</taxon>
        <taxon>Viridiplantae</taxon>
        <taxon>Chlorophyta</taxon>
        <taxon>core chlorophytes</taxon>
        <taxon>Ulvophyceae</taxon>
        <taxon>TCBD clade</taxon>
        <taxon>Bryopsidales</taxon>
        <taxon>Ostreobineae</taxon>
        <taxon>Ostreobiaceae</taxon>
        <taxon>Ostreobium</taxon>
    </lineage>
</organism>
<evidence type="ECO:0000313" key="3">
    <source>
        <dbReference type="Proteomes" id="UP000708148"/>
    </source>
</evidence>
<dbReference type="PANTHER" id="PTHR13906">
    <property type="entry name" value="PORCUPINE"/>
    <property type="match status" value="1"/>
</dbReference>
<evidence type="ECO:0000313" key="2">
    <source>
        <dbReference type="EMBL" id="CAD7697154.1"/>
    </source>
</evidence>
<dbReference type="GO" id="GO:0005783">
    <property type="term" value="C:endoplasmic reticulum"/>
    <property type="evidence" value="ECO:0007669"/>
    <property type="project" value="TreeGrafter"/>
</dbReference>
<dbReference type="OrthoDB" id="286734at2759"/>